<feature type="compositionally biased region" description="Basic and acidic residues" evidence="1">
    <location>
        <begin position="215"/>
        <end position="225"/>
    </location>
</feature>
<evidence type="ECO:0000256" key="1">
    <source>
        <dbReference type="SAM" id="MobiDB-lite"/>
    </source>
</evidence>
<dbReference type="GO" id="GO:0003677">
    <property type="term" value="F:DNA binding"/>
    <property type="evidence" value="ECO:0007669"/>
    <property type="project" value="InterPro"/>
</dbReference>
<evidence type="ECO:0000313" key="3">
    <source>
        <dbReference type="Proteomes" id="UP000317355"/>
    </source>
</evidence>
<dbReference type="PANTHER" id="PTHR34322:SF2">
    <property type="entry name" value="TRANSPOSASE IS200-LIKE DOMAIN-CONTAINING PROTEIN"/>
    <property type="match status" value="1"/>
</dbReference>
<dbReference type="Gene3D" id="3.30.70.1290">
    <property type="entry name" value="Transposase IS200-like"/>
    <property type="match status" value="1"/>
</dbReference>
<protein>
    <submittedName>
        <fullName evidence="2">Transposase</fullName>
    </submittedName>
</protein>
<dbReference type="Proteomes" id="UP000317355">
    <property type="component" value="Unassembled WGS sequence"/>
</dbReference>
<dbReference type="GO" id="GO:0004803">
    <property type="term" value="F:transposase activity"/>
    <property type="evidence" value="ECO:0007669"/>
    <property type="project" value="InterPro"/>
</dbReference>
<dbReference type="PANTHER" id="PTHR34322">
    <property type="entry name" value="TRANSPOSASE, Y1_TNP DOMAIN-CONTAINING"/>
    <property type="match status" value="1"/>
</dbReference>
<dbReference type="GO" id="GO:0006313">
    <property type="term" value="P:DNA transposition"/>
    <property type="evidence" value="ECO:0007669"/>
    <property type="project" value="InterPro"/>
</dbReference>
<dbReference type="EMBL" id="VMRY01000065">
    <property type="protein sequence ID" value="TVT52765.1"/>
    <property type="molecule type" value="Genomic_DNA"/>
</dbReference>
<accession>A0A558CVJ5</accession>
<dbReference type="SUPFAM" id="SSF143422">
    <property type="entry name" value="Transposase IS200-like"/>
    <property type="match status" value="1"/>
</dbReference>
<proteinExistence type="predicted"/>
<dbReference type="InterPro" id="IPR036515">
    <property type="entry name" value="Transposase_17_sf"/>
</dbReference>
<feature type="region of interest" description="Disordered" evidence="1">
    <location>
        <begin position="215"/>
        <end position="239"/>
    </location>
</feature>
<dbReference type="AlphaFoldDB" id="A0A558CVJ5"/>
<comment type="caution">
    <text evidence="2">The sequence shown here is derived from an EMBL/GenBank/DDBJ whole genome shotgun (WGS) entry which is preliminary data.</text>
</comment>
<sequence length="338" mass="38831">MPKPRKALISLDATPYYHCVSRCVRRAFLCGIDQLTGRSYEHRRGWVEERLLQLPRSFAIAISAYAVMHNHTHLVLYVDTERATNWSQRQVVEHWHELFSGTLLSQRFLQDEPLSNAEWAQLETIIETWRERLQSVSWFMRCLNETIARQANAEDGCTGRFWEGRFKCQALLDEAALAACMAYVDLNPVRAAMASTPESSDYTSIQRRIHFAHDSMRSNKSDSDSTKTTQPKELQPFVGYPREPMPKGLPFRLTDYLELVDWTGRAIRDDKRGAIPVNLPPILTRLQIEPKAWLIMTASFESRFKSLVGRVDRISAACEQLGQRWAQGIGACRQLLTT</sequence>
<gene>
    <name evidence="2" type="ORF">FHK82_12895</name>
</gene>
<evidence type="ECO:0000313" key="2">
    <source>
        <dbReference type="EMBL" id="TVT52765.1"/>
    </source>
</evidence>
<name>A0A558CVJ5_9GAMM</name>
<organism evidence="2 3">
    <name type="scientific">Sedimenticola thiotaurini</name>
    <dbReference type="NCBI Taxonomy" id="1543721"/>
    <lineage>
        <taxon>Bacteria</taxon>
        <taxon>Pseudomonadati</taxon>
        <taxon>Pseudomonadota</taxon>
        <taxon>Gammaproteobacteria</taxon>
        <taxon>Chromatiales</taxon>
        <taxon>Sedimenticolaceae</taxon>
        <taxon>Sedimenticola</taxon>
    </lineage>
</organism>
<reference evidence="2 3" key="1">
    <citation type="submission" date="2019-07" db="EMBL/GenBank/DDBJ databases">
        <title>The pathways for chlorine oxyanion respiration interact through the shared metabolite chlorate.</title>
        <authorList>
            <person name="Barnum T.P."/>
            <person name="Cheng Y."/>
            <person name="Hill K.A."/>
            <person name="Lucas L.N."/>
            <person name="Carlson H.K."/>
            <person name="Coates J.D."/>
        </authorList>
    </citation>
    <scope>NUCLEOTIDE SEQUENCE [LARGE SCALE GENOMIC DNA]</scope>
    <source>
        <strain evidence="2">BK-3</strain>
    </source>
</reference>